<feature type="domain" description="CRISPR system ring nuclease SSO2081-like" evidence="2">
    <location>
        <begin position="34"/>
        <end position="248"/>
    </location>
</feature>
<comment type="caution">
    <text evidence="3">The sequence shown here is derived from an EMBL/GenBank/DDBJ whole genome shotgun (WGS) entry which is preliminary data.</text>
</comment>
<dbReference type="InterPro" id="IPR019092">
    <property type="entry name" value="SSO2081-like_dom"/>
</dbReference>
<evidence type="ECO:0000313" key="3">
    <source>
        <dbReference type="EMBL" id="MBE9610834.1"/>
    </source>
</evidence>
<dbReference type="InterPro" id="IPR013413">
    <property type="entry name" value="CRISPR-assoc_prot_NE0113"/>
</dbReference>
<sequence>MTTQNTQTQPASPAPAGTTNKQKKRTLLCVTGLSPQIVTETLYALAVHEHWYAEEIHILSTQKGKQHADNELLHPDRAMLARFWREYGNGHPLPKIRIEAAAGLDGDLLDITDPDSSATMADAIVTKVRELTKNDDRAIHASIAGGRKSMGFLLGYAMSMYGQVQDRLSHVLVTPTEFESHTDFFYKPLASQILHTRDGKTPTPLNTDDANIVLAELPFVRMRTLLGKSANKLLARPLSFAALVEEMQYGGCEPQLTIDVAGSTLNCRGKTIPLAPKEMALYALIAEYQLQGKSFNLEDITHDWSRLEELYWIAKGRDINNRNDVDAAERQRFANGEFWLSKAGMADDKKGKDNIRVVITDIRDKLHNAFAGQCVALRLIPAQAKRGNCRYTLGGKDAPQIILTGLSLPGRAGSDTTQPVLNQPASLRQHTAASTAE</sequence>
<organism evidence="3 4">
    <name type="scientific">Chitinilyticum piscinae</name>
    <dbReference type="NCBI Taxonomy" id="2866724"/>
    <lineage>
        <taxon>Bacteria</taxon>
        <taxon>Pseudomonadati</taxon>
        <taxon>Pseudomonadota</taxon>
        <taxon>Betaproteobacteria</taxon>
        <taxon>Neisseriales</taxon>
        <taxon>Chitinibacteraceae</taxon>
        <taxon>Chitinilyticum</taxon>
    </lineage>
</organism>
<dbReference type="NCBIfam" id="TIGR02584">
    <property type="entry name" value="cas_NE0113"/>
    <property type="match status" value="1"/>
</dbReference>
<dbReference type="Pfam" id="PF09623">
    <property type="entry name" value="Cas_NE0113"/>
    <property type="match status" value="1"/>
</dbReference>
<feature type="compositionally biased region" description="Polar residues" evidence="1">
    <location>
        <begin position="1"/>
        <end position="11"/>
    </location>
</feature>
<evidence type="ECO:0000256" key="1">
    <source>
        <dbReference type="SAM" id="MobiDB-lite"/>
    </source>
</evidence>
<dbReference type="RefSeq" id="WP_194117382.1">
    <property type="nucleotide sequence ID" value="NZ_JADFUA010000014.1"/>
</dbReference>
<evidence type="ECO:0000259" key="2">
    <source>
        <dbReference type="Pfam" id="PF09623"/>
    </source>
</evidence>
<gene>
    <name evidence="3" type="ORF">INR99_15955</name>
</gene>
<reference evidence="3 4" key="1">
    <citation type="submission" date="2020-10" db="EMBL/GenBank/DDBJ databases">
        <title>The genome sequence of Chitinilyticum litopenaei 4Y14.</title>
        <authorList>
            <person name="Liu Y."/>
        </authorList>
    </citation>
    <scope>NUCLEOTIDE SEQUENCE [LARGE SCALE GENOMIC DNA]</scope>
    <source>
        <strain evidence="3 4">4Y14</strain>
    </source>
</reference>
<keyword evidence="4" id="KW-1185">Reference proteome</keyword>
<dbReference type="EMBL" id="JADFUA010000014">
    <property type="protein sequence ID" value="MBE9610834.1"/>
    <property type="molecule type" value="Genomic_DNA"/>
</dbReference>
<feature type="region of interest" description="Disordered" evidence="1">
    <location>
        <begin position="413"/>
        <end position="437"/>
    </location>
</feature>
<feature type="region of interest" description="Disordered" evidence="1">
    <location>
        <begin position="1"/>
        <end position="21"/>
    </location>
</feature>
<feature type="compositionally biased region" description="Polar residues" evidence="1">
    <location>
        <begin position="414"/>
        <end position="437"/>
    </location>
</feature>
<dbReference type="AlphaFoldDB" id="A0A8J7KC16"/>
<dbReference type="Proteomes" id="UP000604481">
    <property type="component" value="Unassembled WGS sequence"/>
</dbReference>
<protein>
    <submittedName>
        <fullName evidence="3">TIGR02584 family CRISPR-associated protein</fullName>
    </submittedName>
</protein>
<evidence type="ECO:0000313" key="4">
    <source>
        <dbReference type="Proteomes" id="UP000604481"/>
    </source>
</evidence>
<accession>A0A8J7KC16</accession>
<dbReference type="CDD" id="cd09741">
    <property type="entry name" value="Csx1_III-U"/>
    <property type="match status" value="1"/>
</dbReference>
<name>A0A8J7KC16_9NEIS</name>
<proteinExistence type="predicted"/>